<evidence type="ECO:0000313" key="2">
    <source>
        <dbReference type="EMBL" id="KAG8239918.1"/>
    </source>
</evidence>
<organism evidence="2 3">
    <name type="scientific">Ladona fulva</name>
    <name type="common">Scarce chaser dragonfly</name>
    <name type="synonym">Libellula fulva</name>
    <dbReference type="NCBI Taxonomy" id="123851"/>
    <lineage>
        <taxon>Eukaryota</taxon>
        <taxon>Metazoa</taxon>
        <taxon>Ecdysozoa</taxon>
        <taxon>Arthropoda</taxon>
        <taxon>Hexapoda</taxon>
        <taxon>Insecta</taxon>
        <taxon>Pterygota</taxon>
        <taxon>Palaeoptera</taxon>
        <taxon>Odonata</taxon>
        <taxon>Epiprocta</taxon>
        <taxon>Anisoptera</taxon>
        <taxon>Libelluloidea</taxon>
        <taxon>Libellulidae</taxon>
        <taxon>Ladona</taxon>
    </lineage>
</organism>
<evidence type="ECO:0000313" key="3">
    <source>
        <dbReference type="Proteomes" id="UP000792457"/>
    </source>
</evidence>
<comment type="caution">
    <text evidence="2">The sequence shown here is derived from an EMBL/GenBank/DDBJ whole genome shotgun (WGS) entry which is preliminary data.</text>
</comment>
<dbReference type="EMBL" id="KZ310280">
    <property type="protein sequence ID" value="KAG8239918.1"/>
    <property type="molecule type" value="Genomic_DNA"/>
</dbReference>
<reference evidence="2" key="1">
    <citation type="submission" date="2013-04" db="EMBL/GenBank/DDBJ databases">
        <authorList>
            <person name="Qu J."/>
            <person name="Murali S.C."/>
            <person name="Bandaranaike D."/>
            <person name="Bellair M."/>
            <person name="Blankenburg K."/>
            <person name="Chao H."/>
            <person name="Dinh H."/>
            <person name="Doddapaneni H."/>
            <person name="Downs B."/>
            <person name="Dugan-Rocha S."/>
            <person name="Elkadiri S."/>
            <person name="Gnanaolivu R.D."/>
            <person name="Hernandez B."/>
            <person name="Javaid M."/>
            <person name="Jayaseelan J.C."/>
            <person name="Lee S."/>
            <person name="Li M."/>
            <person name="Ming W."/>
            <person name="Munidasa M."/>
            <person name="Muniz J."/>
            <person name="Nguyen L."/>
            <person name="Ongeri F."/>
            <person name="Osuji N."/>
            <person name="Pu L.-L."/>
            <person name="Puazo M."/>
            <person name="Qu C."/>
            <person name="Quiroz J."/>
            <person name="Raj R."/>
            <person name="Weissenberger G."/>
            <person name="Xin Y."/>
            <person name="Zou X."/>
            <person name="Han Y."/>
            <person name="Richards S."/>
            <person name="Worley K."/>
            <person name="Muzny D."/>
            <person name="Gibbs R."/>
        </authorList>
    </citation>
    <scope>NUCLEOTIDE SEQUENCE</scope>
    <source>
        <strain evidence="2">Sampled in the wild</strain>
    </source>
</reference>
<proteinExistence type="predicted"/>
<dbReference type="AlphaFoldDB" id="A0A8K0KT78"/>
<reference evidence="2" key="2">
    <citation type="submission" date="2017-10" db="EMBL/GenBank/DDBJ databases">
        <title>Ladona fulva Genome sequencing and assembly.</title>
        <authorList>
            <person name="Murali S."/>
            <person name="Richards S."/>
            <person name="Bandaranaike D."/>
            <person name="Bellair M."/>
            <person name="Blankenburg K."/>
            <person name="Chao H."/>
            <person name="Dinh H."/>
            <person name="Doddapaneni H."/>
            <person name="Dugan-Rocha S."/>
            <person name="Elkadiri S."/>
            <person name="Gnanaolivu R."/>
            <person name="Hernandez B."/>
            <person name="Skinner E."/>
            <person name="Javaid M."/>
            <person name="Lee S."/>
            <person name="Li M."/>
            <person name="Ming W."/>
            <person name="Munidasa M."/>
            <person name="Muniz J."/>
            <person name="Nguyen L."/>
            <person name="Hughes D."/>
            <person name="Osuji N."/>
            <person name="Pu L.-L."/>
            <person name="Puazo M."/>
            <person name="Qu C."/>
            <person name="Quiroz J."/>
            <person name="Raj R."/>
            <person name="Weissenberger G."/>
            <person name="Xin Y."/>
            <person name="Zou X."/>
            <person name="Han Y."/>
            <person name="Worley K."/>
            <person name="Muzny D."/>
            <person name="Gibbs R."/>
        </authorList>
    </citation>
    <scope>NUCLEOTIDE SEQUENCE</scope>
    <source>
        <strain evidence="2">Sampled in the wild</strain>
    </source>
</reference>
<gene>
    <name evidence="2" type="ORF">J437_LFUL014964</name>
</gene>
<feature type="region of interest" description="Disordered" evidence="1">
    <location>
        <begin position="183"/>
        <end position="217"/>
    </location>
</feature>
<name>A0A8K0KT78_LADFU</name>
<keyword evidence="3" id="KW-1185">Reference proteome</keyword>
<dbReference type="OrthoDB" id="67540at2759"/>
<dbReference type="Proteomes" id="UP000792457">
    <property type="component" value="Unassembled WGS sequence"/>
</dbReference>
<accession>A0A8K0KT78</accession>
<feature type="region of interest" description="Disordered" evidence="1">
    <location>
        <begin position="1"/>
        <end position="100"/>
    </location>
</feature>
<sequence>MLPSKFTVGSQTPAVSRGRSFSTTSATKVPGWGAGSGESKASGTGGAEPSPQIPIPQVASAGSKSAHKEVIRSNSESRSVGGSSGSGLTERIRKKSEPGGVCMERADEEPYLDLVLQRHARKLLKAGRLGDLGRLSAWHAPYFGLVSWLRTENEGGARLPLPPEVALRSLHSNLRWPYPIPPRSPSELSHQSLPTAAAKVTGDSRSSSSGIHSLPTPTDEAIAVGSAFDSKRGATSGGKHSQVSQPVSTEMFPSRQGQILEAQLMPHVISFQ</sequence>
<feature type="compositionally biased region" description="Polar residues" evidence="1">
    <location>
        <begin position="7"/>
        <end position="27"/>
    </location>
</feature>
<feature type="non-terminal residue" evidence="2">
    <location>
        <position position="272"/>
    </location>
</feature>
<feature type="compositionally biased region" description="Polar residues" evidence="1">
    <location>
        <begin position="238"/>
        <end position="248"/>
    </location>
</feature>
<protein>
    <submittedName>
        <fullName evidence="2">Uncharacterized protein</fullName>
    </submittedName>
</protein>
<feature type="region of interest" description="Disordered" evidence="1">
    <location>
        <begin position="230"/>
        <end position="250"/>
    </location>
</feature>
<evidence type="ECO:0000256" key="1">
    <source>
        <dbReference type="SAM" id="MobiDB-lite"/>
    </source>
</evidence>